<evidence type="ECO:0000313" key="3">
    <source>
        <dbReference type="Proteomes" id="UP001323617"/>
    </source>
</evidence>
<dbReference type="RefSeq" id="XP_062805646.1">
    <property type="nucleotide sequence ID" value="XM_062942561.1"/>
</dbReference>
<feature type="transmembrane region" description="Helical" evidence="1">
    <location>
        <begin position="175"/>
        <end position="198"/>
    </location>
</feature>
<proteinExistence type="predicted"/>
<organism evidence="2 3">
    <name type="scientific">Podospora pseudoanserina</name>
    <dbReference type="NCBI Taxonomy" id="2609844"/>
    <lineage>
        <taxon>Eukaryota</taxon>
        <taxon>Fungi</taxon>
        <taxon>Dikarya</taxon>
        <taxon>Ascomycota</taxon>
        <taxon>Pezizomycotina</taxon>
        <taxon>Sordariomycetes</taxon>
        <taxon>Sordariomycetidae</taxon>
        <taxon>Sordariales</taxon>
        <taxon>Podosporaceae</taxon>
        <taxon>Podospora</taxon>
    </lineage>
</organism>
<dbReference type="Proteomes" id="UP001323617">
    <property type="component" value="Unassembled WGS sequence"/>
</dbReference>
<keyword evidence="1" id="KW-0812">Transmembrane</keyword>
<accession>A0ABR0IQS8</accession>
<protein>
    <submittedName>
        <fullName evidence="2">Uncharacterized protein</fullName>
    </submittedName>
</protein>
<keyword evidence="1" id="KW-1133">Transmembrane helix</keyword>
<evidence type="ECO:0000313" key="2">
    <source>
        <dbReference type="EMBL" id="KAK4682176.1"/>
    </source>
</evidence>
<keyword evidence="1" id="KW-0472">Membrane</keyword>
<reference evidence="2 3" key="1">
    <citation type="journal article" date="2023" name="bioRxiv">
        <title>High-quality genome assemblies of four members of thePodospora anserinaspecies complex.</title>
        <authorList>
            <person name="Ament-Velasquez S.L."/>
            <person name="Vogan A.A."/>
            <person name="Wallerman O."/>
            <person name="Hartmann F."/>
            <person name="Gautier V."/>
            <person name="Silar P."/>
            <person name="Giraud T."/>
            <person name="Johannesson H."/>
        </authorList>
    </citation>
    <scope>NUCLEOTIDE SEQUENCE [LARGE SCALE GENOMIC DNA]</scope>
    <source>
        <strain evidence="2 3">CBS 124.78</strain>
    </source>
</reference>
<comment type="caution">
    <text evidence="2">The sequence shown here is derived from an EMBL/GenBank/DDBJ whole genome shotgun (WGS) entry which is preliminary data.</text>
</comment>
<keyword evidence="3" id="KW-1185">Reference proteome</keyword>
<gene>
    <name evidence="2" type="ORF">QC764_113075</name>
</gene>
<dbReference type="EMBL" id="JAFFHC010000001">
    <property type="protein sequence ID" value="KAK4682176.1"/>
    <property type="molecule type" value="Genomic_DNA"/>
</dbReference>
<sequence>MIPPPCLGCKNPTASCKSNVLFRTPAQLSVQNHPVPLPDNCSTETHITNHQCSRKIASHTFLFSVWIYPLLSLTGPVICPCHLTGALPSYQYPKIPRSQLAGFTAIFQDITDQRQRPDGRAEAITSKRSTPLKAQAQRHECHYGMYFSPPTPPKQTTHHLVRSMPTFIMIWDCQIFAPFFFFFFFFFCFFPPMTVSIFEKPRDRICYKHDHATTWYFLLHDIIWHNDSLGHQPGF</sequence>
<dbReference type="GeneID" id="87963426"/>
<name>A0ABR0IQS8_9PEZI</name>
<evidence type="ECO:0000256" key="1">
    <source>
        <dbReference type="SAM" id="Phobius"/>
    </source>
</evidence>